<feature type="compositionally biased region" description="Acidic residues" evidence="2">
    <location>
        <begin position="577"/>
        <end position="597"/>
    </location>
</feature>
<feature type="region of interest" description="Disordered" evidence="2">
    <location>
        <begin position="325"/>
        <end position="429"/>
    </location>
</feature>
<name>A0AAD5UVY7_9APHY</name>
<feature type="compositionally biased region" description="Acidic residues" evidence="2">
    <location>
        <begin position="459"/>
        <end position="477"/>
    </location>
</feature>
<feature type="compositionally biased region" description="Low complexity" evidence="2">
    <location>
        <begin position="1876"/>
        <end position="1895"/>
    </location>
</feature>
<organism evidence="3 4">
    <name type="scientific">Meripilus lineatus</name>
    <dbReference type="NCBI Taxonomy" id="2056292"/>
    <lineage>
        <taxon>Eukaryota</taxon>
        <taxon>Fungi</taxon>
        <taxon>Dikarya</taxon>
        <taxon>Basidiomycota</taxon>
        <taxon>Agaricomycotina</taxon>
        <taxon>Agaricomycetes</taxon>
        <taxon>Polyporales</taxon>
        <taxon>Meripilaceae</taxon>
        <taxon>Meripilus</taxon>
    </lineage>
</organism>
<feature type="region of interest" description="Disordered" evidence="2">
    <location>
        <begin position="575"/>
        <end position="766"/>
    </location>
</feature>
<evidence type="ECO:0000256" key="2">
    <source>
        <dbReference type="SAM" id="MobiDB-lite"/>
    </source>
</evidence>
<feature type="region of interest" description="Disordered" evidence="2">
    <location>
        <begin position="799"/>
        <end position="915"/>
    </location>
</feature>
<feature type="region of interest" description="Disordered" evidence="2">
    <location>
        <begin position="1070"/>
        <end position="1102"/>
    </location>
</feature>
<feature type="region of interest" description="Disordered" evidence="2">
    <location>
        <begin position="1763"/>
        <end position="1787"/>
    </location>
</feature>
<keyword evidence="4" id="KW-1185">Reference proteome</keyword>
<feature type="compositionally biased region" description="Basic and acidic residues" evidence="2">
    <location>
        <begin position="1070"/>
        <end position="1081"/>
    </location>
</feature>
<comment type="caution">
    <text evidence="3">The sequence shown here is derived from an EMBL/GenBank/DDBJ whole genome shotgun (WGS) entry which is preliminary data.</text>
</comment>
<feature type="coiled-coil region" evidence="1">
    <location>
        <begin position="1556"/>
        <end position="1639"/>
    </location>
</feature>
<dbReference type="Gene3D" id="1.20.5.340">
    <property type="match status" value="1"/>
</dbReference>
<feature type="region of interest" description="Disordered" evidence="2">
    <location>
        <begin position="441"/>
        <end position="516"/>
    </location>
</feature>
<feature type="compositionally biased region" description="Acidic residues" evidence="2">
    <location>
        <begin position="861"/>
        <end position="877"/>
    </location>
</feature>
<feature type="compositionally biased region" description="Pro residues" evidence="2">
    <location>
        <begin position="826"/>
        <end position="835"/>
    </location>
</feature>
<feature type="compositionally biased region" description="Polar residues" evidence="2">
    <location>
        <begin position="380"/>
        <end position="389"/>
    </location>
</feature>
<dbReference type="EMBL" id="JANAWD010000450">
    <property type="protein sequence ID" value="KAJ3479270.1"/>
    <property type="molecule type" value="Genomic_DNA"/>
</dbReference>
<evidence type="ECO:0000256" key="1">
    <source>
        <dbReference type="SAM" id="Coils"/>
    </source>
</evidence>
<feature type="region of interest" description="Disordered" evidence="2">
    <location>
        <begin position="1876"/>
        <end position="1998"/>
    </location>
</feature>
<feature type="compositionally biased region" description="Acidic residues" evidence="2">
    <location>
        <begin position="507"/>
        <end position="516"/>
    </location>
</feature>
<feature type="compositionally biased region" description="Low complexity" evidence="2">
    <location>
        <begin position="342"/>
        <end position="352"/>
    </location>
</feature>
<feature type="compositionally biased region" description="Polar residues" evidence="2">
    <location>
        <begin position="1912"/>
        <end position="1941"/>
    </location>
</feature>
<feature type="compositionally biased region" description="Basic and acidic residues" evidence="2">
    <location>
        <begin position="495"/>
        <end position="506"/>
    </location>
</feature>
<dbReference type="Proteomes" id="UP001212997">
    <property type="component" value="Unassembled WGS sequence"/>
</dbReference>
<feature type="compositionally biased region" description="Polar residues" evidence="2">
    <location>
        <begin position="1768"/>
        <end position="1787"/>
    </location>
</feature>
<sequence>MATHQPRQHQLSRLFIPPSLNSQQPVIYGENAPMFSPSLPTSIQSGSFPPFPMHPSNLNPLQTPMQANFFPPQPPGAPGRPTMHRQHPSVAQLAAAGIFPPQAILPPQGTVPMTPLGQTGFPSPMLPGPQFQQMQPFIPKSKRTPSVNVGGPPKAVLGGPQRKITSFPAAVAVVQAATLLGKKKVIVNLPKETKAKEGEGSGGGDRDRDGGQREAWARQPIAISDVAEQIEVEPPELTTIDAYPSDSWRYHIPPTVDVFLPGKPAWDVMKRRIIEEKLERLGVEKGSGSSVPHIHAPHARAASISSPADPALLYFKLNKLQQSQNNTASNSLSTSPQPPLQLSPSPSQSSISNGGSVPPRFQGQRHGHSMSLAQPPSFHHQPTSASPVYNPTAAFNPFGPTATLGSDQIYDRKSPGPKMETIHAPQGRVPANLASLAPILPLSRPESKPDFSRGFGLDVTEEEEEPEEDEEEDEDAVAADLSQSLDEGDTEDAEVESRDDQDHDGGDADVDADMELDLDEVDEDGMSTVGQSRIHSRHVSKLSVALSLVSVGRAAESAAELAEEIEIIPSRSPVGEVEVDVDPAEEWTGSEDLDASEYESIGEFSNPSDEEKARQARRERRMHKKSKRPGSDTPRRIPNFPQPPDSAPSYLAGVDDDIISNPSEEEHVHEVHMPQPFLGMDQREHFVRPESNLSGHGRPLPPVPHSRGPSSQFSFHDPSLAHSRDGSSNLPLGGLHPRPVPHATFDSPPPTAQAPRKDSLNPFAKPFVFGTSAPPATFGPTTGSVSHVRVPSLGKPLNAAAQEFKPGGFTFQPPPGVPQLNFAVPRPLPAPPAAPPVSESPARASQGREKRQRRGSSLSVDDSDIDEDEVEDEDEEEVGGKDSMTSFKFPPSAESPKLFRHSAPASPPANGLGELGKELGLLPIAKSFTISGSGPSTLLMPEDLGRTHYPASEGGVAKNVESPRVEETTLRPDQPQPEAASELPFPPTAKPKRAPIPLDFKHPVSTSTVPAAVFKNLNNENTEERTRRTVRSRLSSRDIFEHSPRPSLDDLHVPPISHRITRMFTDPGFRERELSPERDDIFASGRRRTSLPPRHSAEESMSDVSIAPMNLSRRIEMQQYEQRLEVLLDEKVDGIRRTLEELREKQAENGGQTLNPSTEAMISEVVSLFRTQLQESAARGLEESQMDARGELDFEVLKDIIEQSHAEVRNQIHRDISELVLARDQGADIKAFTQQLSERTVNAVVSATSQISNHVHALERSRPSPTAERDAIVMDVVNALTPHLSSLRAEPIDYEGLTIQLTQAVKPHITQLIDLASDKRETAGLIVERLIPILPSLQPPAPKFDADDLVVQLTTEMRRIIGPLDAHEIKEQVSDLVVERLDSRLAVRDKAFNVELVTEKVTESISGLLSPLEDLKAAIDDIAKTQRTAPEPPVIDTSGIRQDVLSLLSDLPDKLVTATDALGAAREELKSSQQQQARPENPSAKVISKIDHTLASVAEEQKKLVNQNTEFSDFCQAILKHIDALPETLVEATKVLQNVHTDIMARDTSEKDAEEIRKLMNANSDLQVNLAKARGAHGQVRVEKEMLDKRLRATELERDRAREKVDEVQSEVAHKHAEVAALEARNVELESALSQALERIKSSDVSTQASQERISTLEKSTQELVTENHQLKTKVHTLDTTTAFLTREKEALLEDVNDLKRKNDELSSQDNQWEELRRTNEAIQALTALVSSGDNEELKDLRRSRDRFKVLEGEHAALQRRLKEQENKAVNSERAASTARQSLSQAQSRAIEWEKRAKDHESELQSVRSELEQAEESNANLDADLSLVKLQLDERDAEERLAKDRESKLRDQIAALEEQVARLQAETDQAKKVAAAAQAQASVPTPPTSSVRPRQNGYKPVVSRALARPDSRASTINGDTRSATPNGGTNGDRPTSPQPSVWDSIHAPMARRENPVRLPSTPKARAPLRNTYFRPQIPSPTPSNVSMAPTLQGDGWWS</sequence>
<keyword evidence="1" id="KW-0175">Coiled coil</keyword>
<dbReference type="PANTHER" id="PTHR23159:SF31">
    <property type="entry name" value="CENTROSOME-ASSOCIATED PROTEIN CEP250 ISOFORM X1"/>
    <property type="match status" value="1"/>
</dbReference>
<accession>A0AAD5UVY7</accession>
<feature type="compositionally biased region" description="Basic residues" evidence="2">
    <location>
        <begin position="617"/>
        <end position="628"/>
    </location>
</feature>
<reference evidence="3" key="1">
    <citation type="submission" date="2022-07" db="EMBL/GenBank/DDBJ databases">
        <title>Genome Sequence of Physisporinus lineatus.</title>
        <authorList>
            <person name="Buettner E."/>
        </authorList>
    </citation>
    <scope>NUCLEOTIDE SEQUENCE</scope>
    <source>
        <strain evidence="3">VT162</strain>
    </source>
</reference>
<protein>
    <submittedName>
        <fullName evidence="3">Uncharacterized protein</fullName>
    </submittedName>
</protein>
<evidence type="ECO:0000313" key="3">
    <source>
        <dbReference type="EMBL" id="KAJ3479270.1"/>
    </source>
</evidence>
<feature type="region of interest" description="Disordered" evidence="2">
    <location>
        <begin position="192"/>
        <end position="213"/>
    </location>
</feature>
<feature type="region of interest" description="Disordered" evidence="2">
    <location>
        <begin position="927"/>
        <end position="998"/>
    </location>
</feature>
<gene>
    <name evidence="3" type="ORF">NLI96_g9178</name>
</gene>
<dbReference type="PANTHER" id="PTHR23159">
    <property type="entry name" value="CENTROSOMAL PROTEIN 2"/>
    <property type="match status" value="1"/>
</dbReference>
<proteinExistence type="predicted"/>
<feature type="compositionally biased region" description="Basic and acidic residues" evidence="2">
    <location>
        <begin position="961"/>
        <end position="970"/>
    </location>
</feature>
<evidence type="ECO:0000313" key="4">
    <source>
        <dbReference type="Proteomes" id="UP001212997"/>
    </source>
</evidence>